<comment type="subcellular location">
    <subcellularLocation>
        <location evidence="1">Nucleus</location>
    </subcellularLocation>
</comment>
<dbReference type="InterPro" id="IPR001214">
    <property type="entry name" value="SET_dom"/>
</dbReference>
<dbReference type="InterPro" id="IPR036236">
    <property type="entry name" value="Znf_C2H2_sf"/>
</dbReference>
<keyword evidence="3" id="KW-0863">Zinc-finger</keyword>
<feature type="domain" description="C2H2-type" evidence="6">
    <location>
        <begin position="725"/>
        <end position="748"/>
    </location>
</feature>
<feature type="region of interest" description="Disordered" evidence="4">
    <location>
        <begin position="474"/>
        <end position="587"/>
    </location>
</feature>
<dbReference type="AlphaFoldDB" id="A0A8D3CEU3"/>
<dbReference type="InterPro" id="IPR046341">
    <property type="entry name" value="SET_dom_sf"/>
</dbReference>
<protein>
    <submittedName>
        <fullName evidence="8">PR domain containing 8b</fullName>
    </submittedName>
</protein>
<dbReference type="InterPro" id="IPR044402">
    <property type="entry name" value="PRDM8-like_PR/SET"/>
</dbReference>
<feature type="compositionally biased region" description="Basic and acidic residues" evidence="4">
    <location>
        <begin position="424"/>
        <end position="448"/>
    </location>
</feature>
<keyword evidence="5" id="KW-0812">Transmembrane</keyword>
<keyword evidence="2" id="KW-0539">Nucleus</keyword>
<evidence type="ECO:0000256" key="4">
    <source>
        <dbReference type="SAM" id="MobiDB-lite"/>
    </source>
</evidence>
<name>A0A8D3CEU3_SCOMX</name>
<dbReference type="GO" id="GO:0014003">
    <property type="term" value="P:oligodendrocyte development"/>
    <property type="evidence" value="ECO:0007669"/>
    <property type="project" value="TreeGrafter"/>
</dbReference>
<reference evidence="8" key="2">
    <citation type="submission" date="2025-08" db="UniProtKB">
        <authorList>
            <consortium name="Ensembl"/>
        </authorList>
    </citation>
    <scope>IDENTIFICATION</scope>
</reference>
<evidence type="ECO:0000259" key="6">
    <source>
        <dbReference type="PROSITE" id="PS50157"/>
    </source>
</evidence>
<gene>
    <name evidence="8" type="primary">PRDM8</name>
</gene>
<dbReference type="Pfam" id="PF21549">
    <property type="entry name" value="PRDM2_PR"/>
    <property type="match status" value="1"/>
</dbReference>
<dbReference type="GeneTree" id="ENSGT00890000139463"/>
<dbReference type="InterPro" id="IPR052296">
    <property type="entry name" value="TR-Histone_Methyltrans"/>
</dbReference>
<feature type="compositionally biased region" description="Low complexity" evidence="4">
    <location>
        <begin position="578"/>
        <end position="587"/>
    </location>
</feature>
<keyword evidence="3" id="KW-0479">Metal-binding</keyword>
<feature type="region of interest" description="Disordered" evidence="4">
    <location>
        <begin position="368"/>
        <end position="462"/>
    </location>
</feature>
<feature type="region of interest" description="Disordered" evidence="4">
    <location>
        <begin position="78"/>
        <end position="97"/>
    </location>
</feature>
<feature type="domain" description="SET" evidence="7">
    <location>
        <begin position="177"/>
        <end position="312"/>
    </location>
</feature>
<dbReference type="Gene3D" id="3.30.160.60">
    <property type="entry name" value="Classic Zinc Finger"/>
    <property type="match status" value="1"/>
</dbReference>
<dbReference type="PANTHER" id="PTHR16516">
    <property type="entry name" value="AGAP007109-PA"/>
    <property type="match status" value="1"/>
</dbReference>
<dbReference type="InterPro" id="IPR013087">
    <property type="entry name" value="Znf_C2H2_type"/>
</dbReference>
<evidence type="ECO:0000256" key="5">
    <source>
        <dbReference type="SAM" id="Phobius"/>
    </source>
</evidence>
<dbReference type="CDD" id="cd19192">
    <property type="entry name" value="PR-SET_PRDM8"/>
    <property type="match status" value="1"/>
</dbReference>
<reference evidence="8" key="1">
    <citation type="submission" date="2023-05" db="EMBL/GenBank/DDBJ databases">
        <title>High-quality long-read genome of Scophthalmus maximus.</title>
        <authorList>
            <person name="Lien S."/>
            <person name="Martinez P."/>
        </authorList>
    </citation>
    <scope>NUCLEOTIDE SEQUENCE [LARGE SCALE GENOMIC DNA]</scope>
</reference>
<dbReference type="Proteomes" id="UP000694558">
    <property type="component" value="Chromosome 9"/>
</dbReference>
<keyword evidence="5" id="KW-1133">Transmembrane helix</keyword>
<dbReference type="GO" id="GO:0006355">
    <property type="term" value="P:regulation of DNA-templated transcription"/>
    <property type="evidence" value="ECO:0007669"/>
    <property type="project" value="TreeGrafter"/>
</dbReference>
<accession>A0A8D3CEU3</accession>
<evidence type="ECO:0000313" key="9">
    <source>
        <dbReference type="Proteomes" id="UP000694558"/>
    </source>
</evidence>
<evidence type="ECO:0000256" key="1">
    <source>
        <dbReference type="ARBA" id="ARBA00004123"/>
    </source>
</evidence>
<evidence type="ECO:0000256" key="2">
    <source>
        <dbReference type="ARBA" id="ARBA00023242"/>
    </source>
</evidence>
<evidence type="ECO:0000313" key="8">
    <source>
        <dbReference type="Ensembl" id="ENSSMAP00000045801.1"/>
    </source>
</evidence>
<dbReference type="PANTHER" id="PTHR16516:SF7">
    <property type="entry name" value="PR DOMAIN ZINC FINGER PROTEIN 8"/>
    <property type="match status" value="1"/>
</dbReference>
<feature type="domain" description="C2H2-type" evidence="6">
    <location>
        <begin position="684"/>
        <end position="711"/>
    </location>
</feature>
<feature type="compositionally biased region" description="Polar residues" evidence="4">
    <location>
        <begin position="398"/>
        <end position="408"/>
    </location>
</feature>
<feature type="transmembrane region" description="Helical" evidence="5">
    <location>
        <begin position="134"/>
        <end position="152"/>
    </location>
</feature>
<keyword evidence="5" id="KW-0472">Membrane</keyword>
<dbReference type="PROSITE" id="PS50280">
    <property type="entry name" value="SET"/>
    <property type="match status" value="1"/>
</dbReference>
<keyword evidence="3" id="KW-0862">Zinc</keyword>
<dbReference type="GO" id="GO:0005634">
    <property type="term" value="C:nucleus"/>
    <property type="evidence" value="ECO:0007669"/>
    <property type="project" value="UniProtKB-SubCell"/>
</dbReference>
<dbReference type="GO" id="GO:0008270">
    <property type="term" value="F:zinc ion binding"/>
    <property type="evidence" value="ECO:0007669"/>
    <property type="project" value="UniProtKB-KW"/>
</dbReference>
<proteinExistence type="predicted"/>
<dbReference type="PROSITE" id="PS00028">
    <property type="entry name" value="ZINC_FINGER_C2H2_1"/>
    <property type="match status" value="2"/>
</dbReference>
<sequence length="748" mass="82354">MCRKQKVCVGVASQPERRAPSAHASLPPSLSLSLSLSLPLSAGLSRPQLGHRRQCSASRSPQQQQLCHCAPHRGERRGTCSDTGTGPQPPSLHHHHHHHHHPSYGSCCFFLFSRGFFFPPLPFSRRRTRCKRGFWVFAAASLSKFICGLLFLPPSDAKRDTMEESGSQKLVWDGDAKAVQQCLTDIFTSVFTTCDVPECAIFGPCVLSHTSLYDSIAFVALKSTDKRTAPYIFRSSSSSSSSSSSPLQTVLDFIVDTSAANSTSEGLMWLRLVQSARDKEEQNLEAYVKNGQLFYRSLRRIEKDEELLVWYGKDLVDLLLLSPSRAPAKSKGSSHHSCPDCSQRFQFEFPFLAHLRFRCTKRLQSITGADEEPGKESGAERPNTNTTPTRTSPKLGGSQDSGKPSTDFHNLARDLENNRTSPPSDKEAEICSESSGKRKFSEVEERRGPTSLAQTKSKDELATSAQNYRGVYGLEDNHRSFSPPGSTTEPGAGKRSAFTEVKKLPQNLKHHGGSKNLQTSNSENKDGGRPAGCSPSEKHLSIRQVLSESQPAQTPPMGSAFTSVGQQGGGVGGERKSAFSQPSRSSFSQISPLVMPPKLLDCHPAVGDTISSSRLYQADHLAAKLQSAELGANCPVPGGMAKQNPFVYATAFWPKSSGPIQLQMPSALTLLPPSFTSLCLPAQNWCAKCNASFRMTSDLVYHMRSHHKKEFAMEPLVKRRREEKLKCPICNESFRERHHLSRHMTSHN</sequence>
<dbReference type="SUPFAM" id="SSF57667">
    <property type="entry name" value="beta-beta-alpha zinc fingers"/>
    <property type="match status" value="1"/>
</dbReference>
<evidence type="ECO:0000256" key="3">
    <source>
        <dbReference type="PROSITE-ProRule" id="PRU00042"/>
    </source>
</evidence>
<dbReference type="Gene3D" id="2.170.270.10">
    <property type="entry name" value="SET domain"/>
    <property type="match status" value="1"/>
</dbReference>
<dbReference type="SMART" id="SM00355">
    <property type="entry name" value="ZnF_C2H2"/>
    <property type="match status" value="3"/>
</dbReference>
<evidence type="ECO:0000259" key="7">
    <source>
        <dbReference type="PROSITE" id="PS50280"/>
    </source>
</evidence>
<organism evidence="8 9">
    <name type="scientific">Scophthalmus maximus</name>
    <name type="common">Turbot</name>
    <name type="synonym">Psetta maxima</name>
    <dbReference type="NCBI Taxonomy" id="52904"/>
    <lineage>
        <taxon>Eukaryota</taxon>
        <taxon>Metazoa</taxon>
        <taxon>Chordata</taxon>
        <taxon>Craniata</taxon>
        <taxon>Vertebrata</taxon>
        <taxon>Euteleostomi</taxon>
        <taxon>Actinopterygii</taxon>
        <taxon>Neopterygii</taxon>
        <taxon>Teleostei</taxon>
        <taxon>Neoteleostei</taxon>
        <taxon>Acanthomorphata</taxon>
        <taxon>Carangaria</taxon>
        <taxon>Pleuronectiformes</taxon>
        <taxon>Pleuronectoidei</taxon>
        <taxon>Scophthalmidae</taxon>
        <taxon>Scophthalmus</taxon>
    </lineage>
</organism>
<feature type="compositionally biased region" description="Low complexity" evidence="4">
    <location>
        <begin position="381"/>
        <end position="391"/>
    </location>
</feature>
<dbReference type="PROSITE" id="PS50157">
    <property type="entry name" value="ZINC_FINGER_C2H2_2"/>
    <property type="match status" value="2"/>
</dbReference>
<dbReference type="SUPFAM" id="SSF82199">
    <property type="entry name" value="SET domain"/>
    <property type="match status" value="1"/>
</dbReference>
<dbReference type="Ensembl" id="ENSSMAT00000046177.1">
    <property type="protein sequence ID" value="ENSSMAP00000045801.1"/>
    <property type="gene ID" value="ENSSMAG00000032252.1"/>
</dbReference>